<evidence type="ECO:0000313" key="2">
    <source>
        <dbReference type="EMBL" id="CAN90290.1"/>
    </source>
</evidence>
<dbReference type="KEGG" id="scl:sce0133"/>
<dbReference type="AlphaFoldDB" id="A9GLL2"/>
<accession>A9GLL2</accession>
<gene>
    <name evidence="2" type="ordered locus">sce0133</name>
</gene>
<feature type="region of interest" description="Disordered" evidence="1">
    <location>
        <begin position="64"/>
        <end position="103"/>
    </location>
</feature>
<evidence type="ECO:0000256" key="1">
    <source>
        <dbReference type="SAM" id="MobiDB-lite"/>
    </source>
</evidence>
<keyword evidence="3" id="KW-1185">Reference proteome</keyword>
<dbReference type="EMBL" id="AM746676">
    <property type="protein sequence ID" value="CAN90290.1"/>
    <property type="molecule type" value="Genomic_DNA"/>
</dbReference>
<organism evidence="2 3">
    <name type="scientific">Sorangium cellulosum (strain So ce56)</name>
    <name type="common">Polyangium cellulosum (strain So ce56)</name>
    <dbReference type="NCBI Taxonomy" id="448385"/>
    <lineage>
        <taxon>Bacteria</taxon>
        <taxon>Pseudomonadati</taxon>
        <taxon>Myxococcota</taxon>
        <taxon>Polyangia</taxon>
        <taxon>Polyangiales</taxon>
        <taxon>Polyangiaceae</taxon>
        <taxon>Sorangium</taxon>
    </lineage>
</organism>
<protein>
    <submittedName>
        <fullName evidence="2">Uncharacterized protein</fullName>
    </submittedName>
</protein>
<dbReference type="STRING" id="448385.sce0133"/>
<proteinExistence type="predicted"/>
<reference evidence="2 3" key="1">
    <citation type="journal article" date="2007" name="Nat. Biotechnol.">
        <title>Complete genome sequence of the myxobacterium Sorangium cellulosum.</title>
        <authorList>
            <person name="Schneiker S."/>
            <person name="Perlova O."/>
            <person name="Kaiser O."/>
            <person name="Gerth K."/>
            <person name="Alici A."/>
            <person name="Altmeyer M.O."/>
            <person name="Bartels D."/>
            <person name="Bekel T."/>
            <person name="Beyer S."/>
            <person name="Bode E."/>
            <person name="Bode H.B."/>
            <person name="Bolten C.J."/>
            <person name="Choudhuri J.V."/>
            <person name="Doss S."/>
            <person name="Elnakady Y.A."/>
            <person name="Frank B."/>
            <person name="Gaigalat L."/>
            <person name="Goesmann A."/>
            <person name="Groeger C."/>
            <person name="Gross F."/>
            <person name="Jelsbak L."/>
            <person name="Jelsbak L."/>
            <person name="Kalinowski J."/>
            <person name="Kegler C."/>
            <person name="Knauber T."/>
            <person name="Konietzny S."/>
            <person name="Kopp M."/>
            <person name="Krause L."/>
            <person name="Krug D."/>
            <person name="Linke B."/>
            <person name="Mahmud T."/>
            <person name="Martinez-Arias R."/>
            <person name="McHardy A.C."/>
            <person name="Merai M."/>
            <person name="Meyer F."/>
            <person name="Mormann S."/>
            <person name="Munoz-Dorado J."/>
            <person name="Perez J."/>
            <person name="Pradella S."/>
            <person name="Rachid S."/>
            <person name="Raddatz G."/>
            <person name="Rosenau F."/>
            <person name="Rueckert C."/>
            <person name="Sasse F."/>
            <person name="Scharfe M."/>
            <person name="Schuster S.C."/>
            <person name="Suen G."/>
            <person name="Treuner-Lange A."/>
            <person name="Velicer G.J."/>
            <person name="Vorholter F.-J."/>
            <person name="Weissman K.J."/>
            <person name="Welch R.D."/>
            <person name="Wenzel S.C."/>
            <person name="Whitworth D.E."/>
            <person name="Wilhelm S."/>
            <person name="Wittmann C."/>
            <person name="Bloecker H."/>
            <person name="Puehler A."/>
            <person name="Mueller R."/>
        </authorList>
    </citation>
    <scope>NUCLEOTIDE SEQUENCE [LARGE SCALE GENOMIC DNA]</scope>
    <source>
        <strain evidence="3">So ce56</strain>
    </source>
</reference>
<name>A9GLL2_SORC5</name>
<evidence type="ECO:0000313" key="3">
    <source>
        <dbReference type="Proteomes" id="UP000002139"/>
    </source>
</evidence>
<sequence>MTLAGATDNPRSATKICECRSQIDPVATLPLPLSAGCVCYFYGMRRGLLPFLLFMSAGLACQPAPSAPDTAVEEPLPDDGEEPLPDDGDNPNPLCPGPVEPDTSEVAALSLPARTVSTLTGAYFASDQRSTRTRMVVEGQAALAIGPDTPSSVTMALDSVVDPRCCCNPIPGAITIDQIGAVQGAIAVEQTGPTTFSVRVSEEGTSTFEVSGVLAVPEGGLDACSAYDDTRELPVTLLMTVQAARPRWQIETPSECGASAVIQSNRPLPITTAAFDAAGLRFSPQNVEHPAVDVVGTGVGLRVREGGAPSDIVATGDGSVVITAADGGASREVSVIPAARIDAMDVVFAIPGVAGGERALMDGETLDGFHRRGNRVVAVISGLASGGVPLCSEARTEDFEVTSSTPEACAVDGRFCESSEVPRGDMLTRSAEVVADGTCAVRVDAPAFAGGAGLGAEISVTLKGTESMIDLAP</sequence>
<dbReference type="HOGENOM" id="CLU_577331_0_0_7"/>
<feature type="compositionally biased region" description="Acidic residues" evidence="1">
    <location>
        <begin position="71"/>
        <end position="89"/>
    </location>
</feature>
<dbReference type="Proteomes" id="UP000002139">
    <property type="component" value="Chromosome"/>
</dbReference>